<dbReference type="HOGENOM" id="CLU_1064931_0_0_9"/>
<gene>
    <name evidence="10" type="ORF">DJ90_5364</name>
</gene>
<dbReference type="GO" id="GO:0015528">
    <property type="term" value="F:lactose:proton symporter activity"/>
    <property type="evidence" value="ECO:0007669"/>
    <property type="project" value="TreeGrafter"/>
</dbReference>
<comment type="caution">
    <text evidence="10">The sequence shown here is derived from an EMBL/GenBank/DDBJ whole genome shotgun (WGS) entry which is preliminary data.</text>
</comment>
<dbReference type="Pfam" id="PF12832">
    <property type="entry name" value="MFS_1_like"/>
    <property type="match status" value="1"/>
</dbReference>
<dbReference type="Gene3D" id="1.20.1250.20">
    <property type="entry name" value="MFS general substrate transporter like domains"/>
    <property type="match status" value="1"/>
</dbReference>
<dbReference type="PANTHER" id="PTHR23522">
    <property type="entry name" value="BLL5896 PROTEIN"/>
    <property type="match status" value="1"/>
</dbReference>
<dbReference type="PANTHER" id="PTHR23522:SF10">
    <property type="entry name" value="3-PHENYLPROPIONIC ACID TRANSPORTER-RELATED"/>
    <property type="match status" value="1"/>
</dbReference>
<dbReference type="PATRIC" id="fig|44252.3.peg.6595"/>
<name>A0A090XHB3_PAEMA</name>
<keyword evidence="5 8" id="KW-0812">Transmembrane</keyword>
<keyword evidence="7 8" id="KW-0472">Membrane</keyword>
<keyword evidence="2" id="KW-0813">Transport</keyword>
<evidence type="ECO:0000256" key="8">
    <source>
        <dbReference type="SAM" id="Phobius"/>
    </source>
</evidence>
<dbReference type="AlphaFoldDB" id="A0A090XHB3"/>
<comment type="subcellular location">
    <subcellularLocation>
        <location evidence="1">Cell inner membrane</location>
        <topology evidence="1">Multi-pass membrane protein</topology>
    </subcellularLocation>
</comment>
<evidence type="ECO:0000256" key="4">
    <source>
        <dbReference type="ARBA" id="ARBA00022519"/>
    </source>
</evidence>
<feature type="transmembrane region" description="Helical" evidence="8">
    <location>
        <begin position="47"/>
        <end position="65"/>
    </location>
</feature>
<dbReference type="InterPro" id="IPR036259">
    <property type="entry name" value="MFS_trans_sf"/>
</dbReference>
<feature type="transmembrane region" description="Helical" evidence="8">
    <location>
        <begin position="208"/>
        <end position="234"/>
    </location>
</feature>
<dbReference type="GO" id="GO:0005886">
    <property type="term" value="C:plasma membrane"/>
    <property type="evidence" value="ECO:0007669"/>
    <property type="project" value="UniProtKB-SubCell"/>
</dbReference>
<feature type="transmembrane region" description="Helical" evidence="8">
    <location>
        <begin position="77"/>
        <end position="94"/>
    </location>
</feature>
<protein>
    <submittedName>
        <fullName evidence="10">LacY proton/sugar symporter family protein</fullName>
    </submittedName>
</protein>
<accession>A0A090XHB3</accession>
<reference evidence="10 11" key="1">
    <citation type="submission" date="2014-04" db="EMBL/GenBank/DDBJ databases">
        <authorList>
            <person name="Bishop-Lilly K.A."/>
            <person name="Broomall S.M."/>
            <person name="Chain P.S."/>
            <person name="Chertkov O."/>
            <person name="Coyne S.R."/>
            <person name="Daligault H.E."/>
            <person name="Davenport K.W."/>
            <person name="Erkkila T."/>
            <person name="Frey K.G."/>
            <person name="Gibbons H.S."/>
            <person name="Gu W."/>
            <person name="Jaissle J."/>
            <person name="Johnson S.L."/>
            <person name="Koroleva G.I."/>
            <person name="Ladner J.T."/>
            <person name="Lo C.-C."/>
            <person name="Minogue T.D."/>
            <person name="Munk C."/>
            <person name="Palacios G.F."/>
            <person name="Redden C.L."/>
            <person name="Rosenzweig C.N."/>
            <person name="Scholz M.B."/>
            <person name="Teshima H."/>
            <person name="Xu Y."/>
        </authorList>
    </citation>
    <scope>NUCLEOTIDE SEQUENCE [LARGE SCALE GENOMIC DNA]</scope>
    <source>
        <strain evidence="10 11">8244</strain>
    </source>
</reference>
<proteinExistence type="predicted"/>
<evidence type="ECO:0000256" key="3">
    <source>
        <dbReference type="ARBA" id="ARBA00022475"/>
    </source>
</evidence>
<dbReference type="EMBL" id="JMQA01000063">
    <property type="protein sequence ID" value="KFM83812.1"/>
    <property type="molecule type" value="Genomic_DNA"/>
</dbReference>
<evidence type="ECO:0000256" key="7">
    <source>
        <dbReference type="ARBA" id="ARBA00023136"/>
    </source>
</evidence>
<feature type="domain" description="Major facilitator superfamily associated" evidence="9">
    <location>
        <begin position="17"/>
        <end position="248"/>
    </location>
</feature>
<dbReference type="GO" id="GO:0030395">
    <property type="term" value="F:lactose binding"/>
    <property type="evidence" value="ECO:0007669"/>
    <property type="project" value="TreeGrafter"/>
</dbReference>
<feature type="transmembrane region" description="Helical" evidence="8">
    <location>
        <begin position="12"/>
        <end position="35"/>
    </location>
</feature>
<evidence type="ECO:0000259" key="9">
    <source>
        <dbReference type="Pfam" id="PF12832"/>
    </source>
</evidence>
<evidence type="ECO:0000256" key="6">
    <source>
        <dbReference type="ARBA" id="ARBA00022989"/>
    </source>
</evidence>
<sequence>MRDKQRYSPSSWMPLGLLNFFVYGTMVIFAAFFQLYLQDIGMDKLEIGSLMAIGPVISLLAHPFWRYISDLRQNPRAALIAMMLGLLVMGHLVFKANTFHMLYLTMILLYFFHSPLLSHSNGLVLSYMEGSERKYGIFRIWGSLGWSLVALGAGPIIDAVGHNGISLLFSICLMLAIGSALLLPSIRQTSNTPWLRTVEIARTLQHKYFVAFTVFGLLVAIPNAINGIFLPLFITELGGSRLQVGALFFCPRLLKYSLFPC</sequence>
<keyword evidence="3" id="KW-1003">Cell membrane</keyword>
<keyword evidence="4" id="KW-0997">Cell inner membrane</keyword>
<dbReference type="SUPFAM" id="SSF103473">
    <property type="entry name" value="MFS general substrate transporter"/>
    <property type="match status" value="1"/>
</dbReference>
<evidence type="ECO:0000256" key="2">
    <source>
        <dbReference type="ARBA" id="ARBA00022448"/>
    </source>
</evidence>
<evidence type="ECO:0000313" key="10">
    <source>
        <dbReference type="EMBL" id="KFM83812.1"/>
    </source>
</evidence>
<evidence type="ECO:0000256" key="5">
    <source>
        <dbReference type="ARBA" id="ARBA00022692"/>
    </source>
</evidence>
<dbReference type="InterPro" id="IPR024989">
    <property type="entry name" value="MFS_assoc_dom"/>
</dbReference>
<organism evidence="10 11">
    <name type="scientific">Paenibacillus macerans</name>
    <name type="common">Bacillus macerans</name>
    <dbReference type="NCBI Taxonomy" id="44252"/>
    <lineage>
        <taxon>Bacteria</taxon>
        <taxon>Bacillati</taxon>
        <taxon>Bacillota</taxon>
        <taxon>Bacilli</taxon>
        <taxon>Bacillales</taxon>
        <taxon>Paenibacillaceae</taxon>
        <taxon>Paenibacillus</taxon>
    </lineage>
</organism>
<feature type="transmembrane region" description="Helical" evidence="8">
    <location>
        <begin position="100"/>
        <end position="117"/>
    </location>
</feature>
<evidence type="ECO:0000313" key="11">
    <source>
        <dbReference type="Proteomes" id="UP000029278"/>
    </source>
</evidence>
<evidence type="ECO:0000256" key="1">
    <source>
        <dbReference type="ARBA" id="ARBA00004429"/>
    </source>
</evidence>
<dbReference type="STRING" id="44252.DJ90_5364"/>
<keyword evidence="6 8" id="KW-1133">Transmembrane helix</keyword>
<feature type="transmembrane region" description="Helical" evidence="8">
    <location>
        <begin position="163"/>
        <end position="187"/>
    </location>
</feature>
<dbReference type="Proteomes" id="UP000029278">
    <property type="component" value="Unassembled WGS sequence"/>
</dbReference>
<keyword evidence="11" id="KW-1185">Reference proteome</keyword>
<feature type="transmembrane region" description="Helical" evidence="8">
    <location>
        <begin position="138"/>
        <end position="157"/>
    </location>
</feature>
<dbReference type="RefSeq" id="WP_338112241.1">
    <property type="nucleotide sequence ID" value="NZ_KN125580.1"/>
</dbReference>